<dbReference type="EMBL" id="UYJE01009206">
    <property type="protein sequence ID" value="VDI71240.1"/>
    <property type="molecule type" value="Genomic_DNA"/>
</dbReference>
<comment type="caution">
    <text evidence="1">The sequence shown here is derived from an EMBL/GenBank/DDBJ whole genome shotgun (WGS) entry which is preliminary data.</text>
</comment>
<dbReference type="AlphaFoldDB" id="A0A8B6GZN7"/>
<accession>A0A8B6GZN7</accession>
<organism evidence="1 2">
    <name type="scientific">Mytilus galloprovincialis</name>
    <name type="common">Mediterranean mussel</name>
    <dbReference type="NCBI Taxonomy" id="29158"/>
    <lineage>
        <taxon>Eukaryota</taxon>
        <taxon>Metazoa</taxon>
        <taxon>Spiralia</taxon>
        <taxon>Lophotrochozoa</taxon>
        <taxon>Mollusca</taxon>
        <taxon>Bivalvia</taxon>
        <taxon>Autobranchia</taxon>
        <taxon>Pteriomorphia</taxon>
        <taxon>Mytilida</taxon>
        <taxon>Mytiloidea</taxon>
        <taxon>Mytilidae</taxon>
        <taxon>Mytilinae</taxon>
        <taxon>Mytilus</taxon>
    </lineage>
</organism>
<dbReference type="GO" id="GO:0006644">
    <property type="term" value="P:phospholipid metabolic process"/>
    <property type="evidence" value="ECO:0007669"/>
    <property type="project" value="InterPro"/>
</dbReference>
<evidence type="ECO:0000313" key="2">
    <source>
        <dbReference type="Proteomes" id="UP000596742"/>
    </source>
</evidence>
<dbReference type="Proteomes" id="UP000596742">
    <property type="component" value="Unassembled WGS sequence"/>
</dbReference>
<keyword evidence="2" id="KW-1185">Reference proteome</keyword>
<feature type="non-terminal residue" evidence="1">
    <location>
        <position position="1"/>
    </location>
</feature>
<dbReference type="Gene3D" id="1.20.90.10">
    <property type="entry name" value="Phospholipase A2 domain"/>
    <property type="match status" value="1"/>
</dbReference>
<reference evidence="1" key="1">
    <citation type="submission" date="2018-11" db="EMBL/GenBank/DDBJ databases">
        <authorList>
            <person name="Alioto T."/>
            <person name="Alioto T."/>
        </authorList>
    </citation>
    <scope>NUCLEOTIDE SEQUENCE</scope>
</reference>
<sequence length="75" mass="9075">GIKFMKDRLYCDELFLDDMRERCNEKYKSRRLRRCTCRITARTVYYKAVREFGGSKYQQTPKAKCQQSWANSCFP</sequence>
<evidence type="ECO:0000313" key="1">
    <source>
        <dbReference type="EMBL" id="VDI71240.1"/>
    </source>
</evidence>
<gene>
    <name evidence="1" type="ORF">MGAL_10B029422</name>
</gene>
<dbReference type="GO" id="GO:0050482">
    <property type="term" value="P:arachidonate secretion"/>
    <property type="evidence" value="ECO:0007669"/>
    <property type="project" value="InterPro"/>
</dbReference>
<name>A0A8B6GZN7_MYTGA</name>
<dbReference type="GO" id="GO:0004623">
    <property type="term" value="F:phospholipase A2 activity"/>
    <property type="evidence" value="ECO:0007669"/>
    <property type="project" value="InterPro"/>
</dbReference>
<proteinExistence type="predicted"/>
<dbReference type="InterPro" id="IPR036444">
    <property type="entry name" value="PLipase_A2_dom_sf"/>
</dbReference>
<protein>
    <submittedName>
        <fullName evidence="1">Uncharacterized protein</fullName>
    </submittedName>
</protein>